<organism evidence="6 7">
    <name type="scientific">Brevibacillus agri</name>
    <dbReference type="NCBI Taxonomy" id="51101"/>
    <lineage>
        <taxon>Bacteria</taxon>
        <taxon>Bacillati</taxon>
        <taxon>Bacillota</taxon>
        <taxon>Bacilli</taxon>
        <taxon>Bacillales</taxon>
        <taxon>Paenibacillaceae</taxon>
        <taxon>Brevibacillus</taxon>
    </lineage>
</organism>
<reference evidence="5 8" key="2">
    <citation type="submission" date="2019-06" db="EMBL/GenBank/DDBJ databases">
        <title>Whole genome shotgun sequence of Brevibacillus agri NBRC 15538.</title>
        <authorList>
            <person name="Hosoyama A."/>
            <person name="Uohara A."/>
            <person name="Ohji S."/>
            <person name="Ichikawa N."/>
        </authorList>
    </citation>
    <scope>NUCLEOTIDE SEQUENCE [LARGE SCALE GENOMIC DNA]</scope>
    <source>
        <strain evidence="5 8">NBRC 15538</strain>
    </source>
</reference>
<protein>
    <submittedName>
        <fullName evidence="6">DNA-binding response regulator</fullName>
    </submittedName>
</protein>
<gene>
    <name evidence="5" type="ORF">BAG01nite_39980</name>
    <name evidence="6" type="ORF">EB820_13770</name>
</gene>
<dbReference type="EMBL" id="BJOD01000053">
    <property type="protein sequence ID" value="GED27896.1"/>
    <property type="molecule type" value="Genomic_DNA"/>
</dbReference>
<dbReference type="PROSITE" id="PS50043">
    <property type="entry name" value="HTH_LUXR_2"/>
    <property type="match status" value="1"/>
</dbReference>
<evidence type="ECO:0000259" key="4">
    <source>
        <dbReference type="PROSITE" id="PS50043"/>
    </source>
</evidence>
<comment type="caution">
    <text evidence="6">The sequence shown here is derived from an EMBL/GenBank/DDBJ whole genome shotgun (WGS) entry which is preliminary data.</text>
</comment>
<dbReference type="InterPro" id="IPR036388">
    <property type="entry name" value="WH-like_DNA-bd_sf"/>
</dbReference>
<sequence>MRCKKEDKDLSNMPASAEREQFASGLFFVRANLVFANGDFASWVASAAQLQDELPQNPLFYHLNYNATEPFIRKTRFGLKGMMSDETELVGKQFSRILETHGWGDLLINKYVVQALAEWQQGNKPQALACLHEALTIGERNLYVRSFLDEGPAMHSLLLAYQQREKARTEPFAPAVSPAYVARLLALFPQTGATIKDNRSAPLAEPLTGKERIILSMLGKGATNKEIAETLGNTGGTVKVYLHGIYGKLGVANRTQALLKAQERSLLETEAPSRVKPQS</sequence>
<name>A0A3M8AU10_9BACL</name>
<accession>A0A3M8AU10</accession>
<feature type="domain" description="HTH luxR-type" evidence="4">
    <location>
        <begin position="200"/>
        <end position="265"/>
    </location>
</feature>
<keyword evidence="1" id="KW-0805">Transcription regulation</keyword>
<evidence type="ECO:0000256" key="3">
    <source>
        <dbReference type="ARBA" id="ARBA00023163"/>
    </source>
</evidence>
<dbReference type="EMBL" id="RHHN01000039">
    <property type="protein sequence ID" value="RNB54483.1"/>
    <property type="molecule type" value="Genomic_DNA"/>
</dbReference>
<evidence type="ECO:0000313" key="6">
    <source>
        <dbReference type="EMBL" id="RNB54483.1"/>
    </source>
</evidence>
<proteinExistence type="predicted"/>
<dbReference type="Gene3D" id="1.10.10.10">
    <property type="entry name" value="Winged helix-like DNA-binding domain superfamily/Winged helix DNA-binding domain"/>
    <property type="match status" value="1"/>
</dbReference>
<dbReference type="PANTHER" id="PTHR44688">
    <property type="entry name" value="DNA-BINDING TRANSCRIPTIONAL ACTIVATOR DEVR_DOSR"/>
    <property type="match status" value="1"/>
</dbReference>
<dbReference type="GO" id="GO:0003677">
    <property type="term" value="F:DNA binding"/>
    <property type="evidence" value="ECO:0007669"/>
    <property type="project" value="UniProtKB-KW"/>
</dbReference>
<dbReference type="OrthoDB" id="1137593at2"/>
<evidence type="ECO:0000313" key="5">
    <source>
        <dbReference type="EMBL" id="GED27896.1"/>
    </source>
</evidence>
<dbReference type="InterPro" id="IPR016032">
    <property type="entry name" value="Sig_transdc_resp-reg_C-effctor"/>
</dbReference>
<dbReference type="SMART" id="SM00421">
    <property type="entry name" value="HTH_LUXR"/>
    <property type="match status" value="1"/>
</dbReference>
<keyword evidence="2 6" id="KW-0238">DNA-binding</keyword>
<dbReference type="InterPro" id="IPR000792">
    <property type="entry name" value="Tscrpt_reg_LuxR_C"/>
</dbReference>
<keyword evidence="3" id="KW-0804">Transcription</keyword>
<dbReference type="InterPro" id="IPR011990">
    <property type="entry name" value="TPR-like_helical_dom_sf"/>
</dbReference>
<reference evidence="6 7" key="1">
    <citation type="submission" date="2018-10" db="EMBL/GenBank/DDBJ databases">
        <title>Phylogenomics of Brevibacillus.</title>
        <authorList>
            <person name="Dunlap C."/>
        </authorList>
    </citation>
    <scope>NUCLEOTIDE SEQUENCE [LARGE SCALE GENOMIC DNA]</scope>
    <source>
        <strain evidence="6 7">NRRL NRS 1219</strain>
    </source>
</reference>
<dbReference type="PANTHER" id="PTHR44688:SF16">
    <property type="entry name" value="DNA-BINDING TRANSCRIPTIONAL ACTIVATOR DEVR_DOSR"/>
    <property type="match status" value="1"/>
</dbReference>
<evidence type="ECO:0000256" key="2">
    <source>
        <dbReference type="ARBA" id="ARBA00023125"/>
    </source>
</evidence>
<dbReference type="SUPFAM" id="SSF46894">
    <property type="entry name" value="C-terminal effector domain of the bipartite response regulators"/>
    <property type="match status" value="1"/>
</dbReference>
<dbReference type="Pfam" id="PF00196">
    <property type="entry name" value="GerE"/>
    <property type="match status" value="1"/>
</dbReference>
<dbReference type="Proteomes" id="UP000317180">
    <property type="component" value="Unassembled WGS sequence"/>
</dbReference>
<dbReference type="PRINTS" id="PR00038">
    <property type="entry name" value="HTHLUXR"/>
</dbReference>
<evidence type="ECO:0000256" key="1">
    <source>
        <dbReference type="ARBA" id="ARBA00023015"/>
    </source>
</evidence>
<dbReference type="Gene3D" id="1.25.40.10">
    <property type="entry name" value="Tetratricopeptide repeat domain"/>
    <property type="match status" value="1"/>
</dbReference>
<dbReference type="CDD" id="cd06170">
    <property type="entry name" value="LuxR_C_like"/>
    <property type="match status" value="1"/>
</dbReference>
<evidence type="ECO:0000313" key="7">
    <source>
        <dbReference type="Proteomes" id="UP000276178"/>
    </source>
</evidence>
<dbReference type="GO" id="GO:0006355">
    <property type="term" value="P:regulation of DNA-templated transcription"/>
    <property type="evidence" value="ECO:0007669"/>
    <property type="project" value="InterPro"/>
</dbReference>
<evidence type="ECO:0000313" key="8">
    <source>
        <dbReference type="Proteomes" id="UP000317180"/>
    </source>
</evidence>
<keyword evidence="8" id="KW-1185">Reference proteome</keyword>
<dbReference type="Proteomes" id="UP000276178">
    <property type="component" value="Unassembled WGS sequence"/>
</dbReference>
<dbReference type="AlphaFoldDB" id="A0A3M8AU10"/>